<comment type="subcellular location">
    <subcellularLocation>
        <location evidence="1">Membrane</location>
    </subcellularLocation>
</comment>
<proteinExistence type="inferred from homology"/>
<feature type="domain" description="Methyl-accepting transducer" evidence="7">
    <location>
        <begin position="264"/>
        <end position="493"/>
    </location>
</feature>
<dbReference type="Proteomes" id="UP000192911">
    <property type="component" value="Unassembled WGS sequence"/>
</dbReference>
<evidence type="ECO:0000256" key="2">
    <source>
        <dbReference type="ARBA" id="ARBA00022481"/>
    </source>
</evidence>
<keyword evidence="6" id="KW-0472">Membrane</keyword>
<dbReference type="OrthoDB" id="5441488at2"/>
<dbReference type="PANTHER" id="PTHR43531:SF14">
    <property type="entry name" value="METHYL-ACCEPTING CHEMOTAXIS PROTEIN I-RELATED"/>
    <property type="match status" value="1"/>
</dbReference>
<evidence type="ECO:0000256" key="3">
    <source>
        <dbReference type="ARBA" id="ARBA00029447"/>
    </source>
</evidence>
<dbReference type="InterPro" id="IPR003660">
    <property type="entry name" value="HAMP_dom"/>
</dbReference>
<dbReference type="GO" id="GO:0005886">
    <property type="term" value="C:plasma membrane"/>
    <property type="evidence" value="ECO:0007669"/>
    <property type="project" value="TreeGrafter"/>
</dbReference>
<feature type="transmembrane region" description="Helical" evidence="6">
    <location>
        <begin position="186"/>
        <end position="205"/>
    </location>
</feature>
<dbReference type="STRING" id="28094.SAMN06295900_109143"/>
<dbReference type="FunFam" id="1.10.287.950:FF:000001">
    <property type="entry name" value="Methyl-accepting chemotaxis sensory transducer"/>
    <property type="match status" value="1"/>
</dbReference>
<keyword evidence="6" id="KW-0812">Transmembrane</keyword>
<feature type="coiled-coil region" evidence="5">
    <location>
        <begin position="240"/>
        <end position="303"/>
    </location>
</feature>
<dbReference type="CDD" id="cd06225">
    <property type="entry name" value="HAMP"/>
    <property type="match status" value="1"/>
</dbReference>
<sequence>MKIGHRLAISFAVLIFLIFAMCAVAVVNMARMAAGTDWLVSHDWRADKEVTRAIDNERGSIARVFQIVSDPSPDRMREARERSRDNQIEYDDALKKLGPYMLDAPGQAALADAAAAGRAYDASMMQIIALVDAGRRDEAAKLAYGDTYDKLHAFADKLRALSQYQAKLAGETMHENDRLASLSRTIMIVATLLAAAIGAALAWAVTRRITGPLARAVSAANRVASGDLTTQLTAEGRDEIADLLHALNRMTQNLADVLREVANVSAAVTSASQEIASGNLDLSQRTEEQAAALEQTAASMEELTSTVSNNTGHAHHANEMAERMSRDVGAGTSAVEEVVVTMQGITESSRNVEGIISVIEGIAFQTNILALNAAVEAARAGEQGRGFAVVAGEVRTLAQRSATAAREIRDLIAESASRVGAGADIVRTTGDTMAGIHADVVRVSGLIAEIASASDEQSRGIGQVGTAISQMDHATQRNAALVEEVAAAAQSLAEQARRLQHTLARFRFAREAVPA</sequence>
<evidence type="ECO:0000313" key="10">
    <source>
        <dbReference type="Proteomes" id="UP000192911"/>
    </source>
</evidence>
<accession>A0A1X7FK75</accession>
<dbReference type="SMART" id="SM00283">
    <property type="entry name" value="MA"/>
    <property type="match status" value="1"/>
</dbReference>
<gene>
    <name evidence="9" type="ORF">SAMN06295900_109143</name>
</gene>
<organism evidence="9 10">
    <name type="scientific">Trinickia caryophylli</name>
    <name type="common">Paraburkholderia caryophylli</name>
    <dbReference type="NCBI Taxonomy" id="28094"/>
    <lineage>
        <taxon>Bacteria</taxon>
        <taxon>Pseudomonadati</taxon>
        <taxon>Pseudomonadota</taxon>
        <taxon>Betaproteobacteria</taxon>
        <taxon>Burkholderiales</taxon>
        <taxon>Burkholderiaceae</taxon>
        <taxon>Trinickia</taxon>
    </lineage>
</organism>
<evidence type="ECO:0000256" key="5">
    <source>
        <dbReference type="SAM" id="Coils"/>
    </source>
</evidence>
<keyword evidence="10" id="KW-1185">Reference proteome</keyword>
<evidence type="ECO:0000256" key="6">
    <source>
        <dbReference type="SAM" id="Phobius"/>
    </source>
</evidence>
<dbReference type="GO" id="GO:0004888">
    <property type="term" value="F:transmembrane signaling receptor activity"/>
    <property type="evidence" value="ECO:0007669"/>
    <property type="project" value="InterPro"/>
</dbReference>
<dbReference type="InterPro" id="IPR024478">
    <property type="entry name" value="HlyB_4HB_MCP"/>
</dbReference>
<dbReference type="GO" id="GO:0007165">
    <property type="term" value="P:signal transduction"/>
    <property type="evidence" value="ECO:0007669"/>
    <property type="project" value="UniProtKB-KW"/>
</dbReference>
<dbReference type="CDD" id="cd11386">
    <property type="entry name" value="MCP_signal"/>
    <property type="match status" value="1"/>
</dbReference>
<evidence type="ECO:0000256" key="1">
    <source>
        <dbReference type="ARBA" id="ARBA00004370"/>
    </source>
</evidence>
<comment type="similarity">
    <text evidence="3">Belongs to the methyl-accepting chemotaxis (MCP) protein family.</text>
</comment>
<dbReference type="Pfam" id="PF00015">
    <property type="entry name" value="MCPsignal"/>
    <property type="match status" value="1"/>
</dbReference>
<dbReference type="SMART" id="SM00304">
    <property type="entry name" value="HAMP"/>
    <property type="match status" value="1"/>
</dbReference>
<dbReference type="GO" id="GO:0006935">
    <property type="term" value="P:chemotaxis"/>
    <property type="evidence" value="ECO:0007669"/>
    <property type="project" value="InterPro"/>
</dbReference>
<dbReference type="Gene3D" id="1.10.287.950">
    <property type="entry name" value="Methyl-accepting chemotaxis protein"/>
    <property type="match status" value="1"/>
</dbReference>
<dbReference type="InterPro" id="IPR004089">
    <property type="entry name" value="MCPsignal_dom"/>
</dbReference>
<protein>
    <submittedName>
        <fullName evidence="9">Methyl-accepting chemotaxis protein</fullName>
    </submittedName>
</protein>
<evidence type="ECO:0000259" key="7">
    <source>
        <dbReference type="PROSITE" id="PS50111"/>
    </source>
</evidence>
<dbReference type="EMBL" id="FXAH01000009">
    <property type="protein sequence ID" value="SMF53699.1"/>
    <property type="molecule type" value="Genomic_DNA"/>
</dbReference>
<dbReference type="Pfam" id="PF00672">
    <property type="entry name" value="HAMP"/>
    <property type="match status" value="1"/>
</dbReference>
<keyword evidence="2" id="KW-0488">Methylation</keyword>
<reference evidence="10" key="1">
    <citation type="submission" date="2017-04" db="EMBL/GenBank/DDBJ databases">
        <authorList>
            <person name="Varghese N."/>
            <person name="Submissions S."/>
        </authorList>
    </citation>
    <scope>NUCLEOTIDE SEQUENCE [LARGE SCALE GENOMIC DNA]</scope>
    <source>
        <strain evidence="10">Ballard 720</strain>
    </source>
</reference>
<dbReference type="PRINTS" id="PR00260">
    <property type="entry name" value="CHEMTRNSDUCR"/>
</dbReference>
<dbReference type="Gene3D" id="6.10.340.10">
    <property type="match status" value="1"/>
</dbReference>
<evidence type="ECO:0000256" key="4">
    <source>
        <dbReference type="PROSITE-ProRule" id="PRU00284"/>
    </source>
</evidence>
<dbReference type="PROSITE" id="PS50111">
    <property type="entry name" value="CHEMOTAXIS_TRANSDUC_2"/>
    <property type="match status" value="1"/>
</dbReference>
<keyword evidence="6" id="KW-1133">Transmembrane helix</keyword>
<name>A0A1X7FK75_TRICW</name>
<evidence type="ECO:0000259" key="8">
    <source>
        <dbReference type="PROSITE" id="PS50885"/>
    </source>
</evidence>
<dbReference type="Pfam" id="PF12729">
    <property type="entry name" value="4HB_MCP_1"/>
    <property type="match status" value="1"/>
</dbReference>
<dbReference type="RefSeq" id="WP_085228687.1">
    <property type="nucleotide sequence ID" value="NZ_BSQD01000009.1"/>
</dbReference>
<dbReference type="InterPro" id="IPR004090">
    <property type="entry name" value="Chemotax_Me-accpt_rcpt"/>
</dbReference>
<dbReference type="AlphaFoldDB" id="A0A1X7FK75"/>
<evidence type="ECO:0000313" key="9">
    <source>
        <dbReference type="EMBL" id="SMF53699.1"/>
    </source>
</evidence>
<keyword evidence="5" id="KW-0175">Coiled coil</keyword>
<dbReference type="PROSITE" id="PS50885">
    <property type="entry name" value="HAMP"/>
    <property type="match status" value="1"/>
</dbReference>
<dbReference type="SUPFAM" id="SSF58104">
    <property type="entry name" value="Methyl-accepting chemotaxis protein (MCP) signaling domain"/>
    <property type="match status" value="1"/>
</dbReference>
<feature type="domain" description="HAMP" evidence="8">
    <location>
        <begin position="207"/>
        <end position="259"/>
    </location>
</feature>
<dbReference type="PANTHER" id="PTHR43531">
    <property type="entry name" value="PROTEIN ICFG"/>
    <property type="match status" value="1"/>
</dbReference>
<dbReference type="InterPro" id="IPR051310">
    <property type="entry name" value="MCP_chemotaxis"/>
</dbReference>
<keyword evidence="4" id="KW-0807">Transducer</keyword>